<dbReference type="RefSeq" id="WP_167088676.1">
    <property type="nucleotide sequence ID" value="NZ_WHJG01000020.1"/>
</dbReference>
<proteinExistence type="predicted"/>
<dbReference type="SUPFAM" id="SSF69279">
    <property type="entry name" value="Phage tail proteins"/>
    <property type="match status" value="1"/>
</dbReference>
<name>A0ABX0N7H0_9BURK</name>
<evidence type="ECO:0000313" key="2">
    <source>
        <dbReference type="Proteomes" id="UP000621455"/>
    </source>
</evidence>
<sequence length="89" mass="10312">MSLQDLVSERQHDRLLRLFFLNEDAPSSQLLVNRVDVFEALSRRFEFTVALLPDDPNIALKELQKQMRWVAQVRRNGARRSLGGSMSIN</sequence>
<evidence type="ECO:0000313" key="1">
    <source>
        <dbReference type="EMBL" id="NHZ81346.1"/>
    </source>
</evidence>
<gene>
    <name evidence="1" type="ORF">F2P44_18995</name>
</gene>
<organism evidence="1 2">
    <name type="scientific">Massilia frigida</name>
    <dbReference type="NCBI Taxonomy" id="2609281"/>
    <lineage>
        <taxon>Bacteria</taxon>
        <taxon>Pseudomonadati</taxon>
        <taxon>Pseudomonadota</taxon>
        <taxon>Betaproteobacteria</taxon>
        <taxon>Burkholderiales</taxon>
        <taxon>Oxalobacteraceae</taxon>
        <taxon>Telluria group</taxon>
        <taxon>Massilia</taxon>
    </lineage>
</organism>
<keyword evidence="2" id="KW-1185">Reference proteome</keyword>
<protein>
    <submittedName>
        <fullName evidence="1">Uncharacterized protein</fullName>
    </submittedName>
</protein>
<reference evidence="1 2" key="1">
    <citation type="submission" date="2019-10" db="EMBL/GenBank/DDBJ databases">
        <title>Taxonomy of Antarctic Massilia spp.: description of Massilia rubra sp. nov., Massilia aquatica sp. nov., Massilia mucilaginosa sp. nov., Massilia frigida sp. nov. isolated from streams, lakes and regoliths.</title>
        <authorList>
            <person name="Holochova P."/>
            <person name="Sedlacek I."/>
            <person name="Kralova S."/>
            <person name="Maslanova I."/>
            <person name="Busse H.-J."/>
            <person name="Stankova E."/>
            <person name="Vrbovska V."/>
            <person name="Kovarovic V."/>
            <person name="Bartak M."/>
            <person name="Svec P."/>
            <person name="Pantucek R."/>
        </authorList>
    </citation>
    <scope>NUCLEOTIDE SEQUENCE [LARGE SCALE GENOMIC DNA]</scope>
    <source>
        <strain evidence="1 2">CCM 8695</strain>
    </source>
</reference>
<dbReference type="EMBL" id="WHJG01000020">
    <property type="protein sequence ID" value="NHZ81346.1"/>
    <property type="molecule type" value="Genomic_DNA"/>
</dbReference>
<dbReference type="Gene3D" id="2.30.110.50">
    <property type="match status" value="1"/>
</dbReference>
<accession>A0ABX0N7H0</accession>
<comment type="caution">
    <text evidence="1">The sequence shown here is derived from an EMBL/GenBank/DDBJ whole genome shotgun (WGS) entry which is preliminary data.</text>
</comment>
<dbReference type="Proteomes" id="UP000621455">
    <property type="component" value="Unassembled WGS sequence"/>
</dbReference>